<evidence type="ECO:0000259" key="3">
    <source>
        <dbReference type="PROSITE" id="PS50846"/>
    </source>
</evidence>
<dbReference type="Pfam" id="PF00403">
    <property type="entry name" value="HMA"/>
    <property type="match status" value="1"/>
</dbReference>
<feature type="transmembrane region" description="Helical" evidence="2">
    <location>
        <begin position="120"/>
        <end position="146"/>
    </location>
</feature>
<feature type="transmembrane region" description="Helical" evidence="2">
    <location>
        <begin position="273"/>
        <end position="295"/>
    </location>
</feature>
<proteinExistence type="predicted"/>
<feature type="transmembrane region" description="Helical" evidence="2">
    <location>
        <begin position="83"/>
        <end position="100"/>
    </location>
</feature>
<keyword evidence="1" id="KW-0479">Metal-binding</keyword>
<keyword evidence="2" id="KW-0812">Transmembrane</keyword>
<organism evidence="4 5">
    <name type="scientific">Methylomarinovum tepidoasis</name>
    <dbReference type="NCBI Taxonomy" id="2840183"/>
    <lineage>
        <taxon>Bacteria</taxon>
        <taxon>Pseudomonadati</taxon>
        <taxon>Pseudomonadota</taxon>
        <taxon>Gammaproteobacteria</taxon>
        <taxon>Methylococcales</taxon>
        <taxon>Methylothermaceae</taxon>
        <taxon>Methylomarinovum</taxon>
    </lineage>
</organism>
<accession>A0AAU9CAY6</accession>
<feature type="transmembrane region" description="Helical" evidence="2">
    <location>
        <begin position="194"/>
        <end position="215"/>
    </location>
</feature>
<dbReference type="Gene3D" id="3.30.70.100">
    <property type="match status" value="1"/>
</dbReference>
<keyword evidence="2" id="KW-0472">Membrane</keyword>
<keyword evidence="5" id="KW-1185">Reference proteome</keyword>
<dbReference type="SUPFAM" id="SSF55008">
    <property type="entry name" value="HMA, heavy metal-associated domain"/>
    <property type="match status" value="1"/>
</dbReference>
<sequence>MAETSVQIKVTGMHCSGCEKIIEDTVGALPCVSEAQASFTEGTLSLRYDAERCSLEHICKALEPKGYTCVLAHKRNGARCLKALFSVLGLVALAAAIYAARRYGHALSLPTSSPGMSDWLVLTVGLVTGFHCIGMCGGFVLSYTQATLESGRSPYMAHLLYGVGKTLSYTLFGAVFGGLGALVSFTPWVRGLTALVAGLFLVGFGLNMLGGVDWFRRLMFRQPKAVEKLTRWRRSRNPFVIGFLTGFMFACGPLQAMYILAAGTADPVEGAKVMFLFGIGTLPALLGFGVFATYLSGWMMRGFLRLSGILVIALGVIMMIKGWQKGHIGDYLPLIWRQMQAWW</sequence>
<protein>
    <recommendedName>
        <fullName evidence="3">HMA domain-containing protein</fullName>
    </recommendedName>
</protein>
<feature type="transmembrane region" description="Helical" evidence="2">
    <location>
        <begin position="167"/>
        <end position="188"/>
    </location>
</feature>
<gene>
    <name evidence="4" type="ORF">MIN45_P2058</name>
</gene>
<dbReference type="PROSITE" id="PS01047">
    <property type="entry name" value="HMA_1"/>
    <property type="match status" value="1"/>
</dbReference>
<dbReference type="InterPro" id="IPR006121">
    <property type="entry name" value="HMA_dom"/>
</dbReference>
<dbReference type="PANTHER" id="PTHR42208">
    <property type="entry name" value="HEAVY METAL TRANSPORTER-RELATED"/>
    <property type="match status" value="1"/>
</dbReference>
<feature type="domain" description="HMA" evidence="3">
    <location>
        <begin position="4"/>
        <end position="70"/>
    </location>
</feature>
<dbReference type="EMBL" id="AP024718">
    <property type="protein sequence ID" value="BCX89685.1"/>
    <property type="molecule type" value="Genomic_DNA"/>
</dbReference>
<dbReference type="PANTHER" id="PTHR42208:SF1">
    <property type="entry name" value="HEAVY METAL TRANSPORTER"/>
    <property type="match status" value="1"/>
</dbReference>
<dbReference type="Proteomes" id="UP001321450">
    <property type="component" value="Chromosome"/>
</dbReference>
<dbReference type="InterPro" id="IPR036163">
    <property type="entry name" value="HMA_dom_sf"/>
</dbReference>
<keyword evidence="2" id="KW-1133">Transmembrane helix</keyword>
<dbReference type="InterPro" id="IPR017969">
    <property type="entry name" value="Heavy-metal-associated_CS"/>
</dbReference>
<evidence type="ECO:0000256" key="1">
    <source>
        <dbReference type="ARBA" id="ARBA00022723"/>
    </source>
</evidence>
<evidence type="ECO:0000256" key="2">
    <source>
        <dbReference type="SAM" id="Phobius"/>
    </source>
</evidence>
<name>A0AAU9CAY6_9GAMM</name>
<dbReference type="PROSITE" id="PS50846">
    <property type="entry name" value="HMA_2"/>
    <property type="match status" value="1"/>
</dbReference>
<dbReference type="KEGG" id="meiy:MIN45_P2058"/>
<evidence type="ECO:0000313" key="5">
    <source>
        <dbReference type="Proteomes" id="UP001321450"/>
    </source>
</evidence>
<dbReference type="Pfam" id="PF13386">
    <property type="entry name" value="DsbD_2"/>
    <property type="match status" value="1"/>
</dbReference>
<evidence type="ECO:0000313" key="4">
    <source>
        <dbReference type="EMBL" id="BCX89685.1"/>
    </source>
</evidence>
<dbReference type="AlphaFoldDB" id="A0AAU9CAY6"/>
<dbReference type="CDD" id="cd00371">
    <property type="entry name" value="HMA"/>
    <property type="match status" value="1"/>
</dbReference>
<dbReference type="InterPro" id="IPR039447">
    <property type="entry name" value="UreH-like_TM_dom"/>
</dbReference>
<feature type="transmembrane region" description="Helical" evidence="2">
    <location>
        <begin position="239"/>
        <end position="261"/>
    </location>
</feature>
<feature type="transmembrane region" description="Helical" evidence="2">
    <location>
        <begin position="302"/>
        <end position="323"/>
    </location>
</feature>
<dbReference type="RefSeq" id="WP_286292109.1">
    <property type="nucleotide sequence ID" value="NZ_AP024718.1"/>
</dbReference>
<reference evidence="5" key="1">
    <citation type="journal article" date="2024" name="Int. J. Syst. Evol. Microbiol.">
        <title>Methylomarinovum tepidoasis sp. nov., a moderately thermophilic methanotroph of the family Methylothermaceae isolated from a deep-sea hydrothermal field.</title>
        <authorList>
            <person name="Hirayama H."/>
            <person name="Takaki Y."/>
            <person name="Abe M."/>
            <person name="Miyazaki M."/>
            <person name="Uematsu K."/>
            <person name="Matsui Y."/>
            <person name="Takai K."/>
        </authorList>
    </citation>
    <scope>NUCLEOTIDE SEQUENCE [LARGE SCALE GENOMIC DNA]</scope>
    <source>
        <strain evidence="5">IN45</strain>
    </source>
</reference>
<dbReference type="GO" id="GO:0046872">
    <property type="term" value="F:metal ion binding"/>
    <property type="evidence" value="ECO:0007669"/>
    <property type="project" value="UniProtKB-KW"/>
</dbReference>